<evidence type="ECO:0000313" key="4">
    <source>
        <dbReference type="EMBL" id="KHD74453.1"/>
    </source>
</evidence>
<dbReference type="InterPro" id="IPR004104">
    <property type="entry name" value="Gfo/Idh/MocA-like_OxRdtase_C"/>
</dbReference>
<comment type="caution">
    <text evidence="4">The sequence shown here is derived from an EMBL/GenBank/DDBJ whole genome shotgun (WGS) entry which is preliminary data.</text>
</comment>
<dbReference type="eggNOG" id="COG0673">
    <property type="taxonomic scope" value="Bacteria"/>
</dbReference>
<protein>
    <submittedName>
        <fullName evidence="4">Dehydrogenase</fullName>
    </submittedName>
</protein>
<dbReference type="InterPro" id="IPR051450">
    <property type="entry name" value="Gfo/Idh/MocA_Oxidoreductases"/>
</dbReference>
<dbReference type="InterPro" id="IPR000683">
    <property type="entry name" value="Gfo/Idh/MocA-like_OxRdtase_N"/>
</dbReference>
<organism evidence="4 5">
    <name type="scientific">Actinoplanes utahensis</name>
    <dbReference type="NCBI Taxonomy" id="1869"/>
    <lineage>
        <taxon>Bacteria</taxon>
        <taxon>Bacillati</taxon>
        <taxon>Actinomycetota</taxon>
        <taxon>Actinomycetes</taxon>
        <taxon>Micromonosporales</taxon>
        <taxon>Micromonosporaceae</taxon>
        <taxon>Actinoplanes</taxon>
    </lineage>
</organism>
<feature type="domain" description="Gfo/Idh/MocA-like oxidoreductase C-terminal" evidence="3">
    <location>
        <begin position="134"/>
        <end position="402"/>
    </location>
</feature>
<dbReference type="Pfam" id="PF02894">
    <property type="entry name" value="GFO_IDH_MocA_C"/>
    <property type="match status" value="1"/>
</dbReference>
<dbReference type="RefSeq" id="WP_043529424.1">
    <property type="nucleotide sequence ID" value="NZ_BAABKU010000058.1"/>
</dbReference>
<dbReference type="GO" id="GO:0000166">
    <property type="term" value="F:nucleotide binding"/>
    <property type="evidence" value="ECO:0007669"/>
    <property type="project" value="InterPro"/>
</dbReference>
<dbReference type="OrthoDB" id="103047at2"/>
<keyword evidence="5" id="KW-1185">Reference proteome</keyword>
<evidence type="ECO:0000313" key="5">
    <source>
        <dbReference type="Proteomes" id="UP000054537"/>
    </source>
</evidence>
<gene>
    <name evidence="4" type="ORF">MB27_28440</name>
</gene>
<dbReference type="InterPro" id="IPR036291">
    <property type="entry name" value="NAD(P)-bd_dom_sf"/>
</dbReference>
<dbReference type="PANTHER" id="PTHR43377">
    <property type="entry name" value="BILIVERDIN REDUCTASE A"/>
    <property type="match status" value="1"/>
</dbReference>
<dbReference type="STRING" id="1869.MB27_28440"/>
<comment type="similarity">
    <text evidence="1">Belongs to the Gfo/Idh/MocA family.</text>
</comment>
<evidence type="ECO:0000259" key="3">
    <source>
        <dbReference type="Pfam" id="PF02894"/>
    </source>
</evidence>
<dbReference type="SUPFAM" id="SSF51735">
    <property type="entry name" value="NAD(P)-binding Rossmann-fold domains"/>
    <property type="match status" value="1"/>
</dbReference>
<dbReference type="PANTHER" id="PTHR43377:SF2">
    <property type="entry name" value="BINDING ROSSMANN FOLD OXIDOREDUCTASE, PUTATIVE (AFU_ORTHOLOGUE AFUA_4G00560)-RELATED"/>
    <property type="match status" value="1"/>
</dbReference>
<dbReference type="Gene3D" id="3.40.50.720">
    <property type="entry name" value="NAD(P)-binding Rossmann-like Domain"/>
    <property type="match status" value="1"/>
</dbReference>
<dbReference type="AlphaFoldDB" id="A0A0A6UH85"/>
<accession>A0A0A6UH85</accession>
<dbReference type="Proteomes" id="UP000054537">
    <property type="component" value="Unassembled WGS sequence"/>
</dbReference>
<sequence>MTRRYGLIGTGHRAQLYIDALAGEWSDAGRLVALCDTNATRMAYYNTFDAAVHRPDRFAEMLTGIDALIVTTVDATHAGYVRAALDAGVDVVVEKPLTVDEDGCARIAAAAARSDARLIVTFNYRYSPRNSAVRELLASGRIGEVTAVHFEWLLDTIHGADYFRRWHREHDKSGGLLVHKSTHHFDLVNWWLGSSPATVFAQAGLRFYGPDGAGAGRADGDLFRPDLFADPRLKALYADAAHEDGYVRDQDVFSAGVTIDDTMSVLVRYANRAVLTYALNAYSPREGYRVAFTGTRGRIELEVSERAWASPDAALDPTAGKSEEETYERLTVQEHWKPAEEIEIMRGAGGHGGGDALLLDDVFRGPSRDPLARQAGWRDGIRSVLTGVAADRSARTGRPVHLTADGLGLQDG</sequence>
<reference evidence="4 5" key="1">
    <citation type="submission" date="2014-10" db="EMBL/GenBank/DDBJ databases">
        <title>Draft genome sequence of Actinoplanes utahensis NRRL 12052.</title>
        <authorList>
            <person name="Velasco-Bucheli B."/>
            <person name="del Cerro C."/>
            <person name="Hormigo D."/>
            <person name="Garcia J.L."/>
            <person name="Acebal C."/>
            <person name="Arroyo M."/>
            <person name="de la Mata I."/>
        </authorList>
    </citation>
    <scope>NUCLEOTIDE SEQUENCE [LARGE SCALE GENOMIC DNA]</scope>
    <source>
        <strain evidence="4 5">NRRL 12052</strain>
    </source>
</reference>
<name>A0A0A6UH85_ACTUT</name>
<dbReference type="Gene3D" id="3.30.360.10">
    <property type="entry name" value="Dihydrodipicolinate Reductase, domain 2"/>
    <property type="match status" value="1"/>
</dbReference>
<proteinExistence type="inferred from homology"/>
<evidence type="ECO:0000259" key="2">
    <source>
        <dbReference type="Pfam" id="PF01408"/>
    </source>
</evidence>
<dbReference type="Pfam" id="PF01408">
    <property type="entry name" value="GFO_IDH_MocA"/>
    <property type="match status" value="1"/>
</dbReference>
<dbReference type="EMBL" id="JRTT01000043">
    <property type="protein sequence ID" value="KHD74453.1"/>
    <property type="molecule type" value="Genomic_DNA"/>
</dbReference>
<feature type="domain" description="Gfo/Idh/MocA-like oxidoreductase N-terminal" evidence="2">
    <location>
        <begin position="4"/>
        <end position="122"/>
    </location>
</feature>
<dbReference type="SUPFAM" id="SSF55347">
    <property type="entry name" value="Glyceraldehyde-3-phosphate dehydrogenase-like, C-terminal domain"/>
    <property type="match status" value="1"/>
</dbReference>
<evidence type="ECO:0000256" key="1">
    <source>
        <dbReference type="ARBA" id="ARBA00010928"/>
    </source>
</evidence>